<dbReference type="InterPro" id="IPR002347">
    <property type="entry name" value="SDR_fam"/>
</dbReference>
<dbReference type="PRINTS" id="PR00081">
    <property type="entry name" value="GDHRDH"/>
</dbReference>
<keyword evidence="2" id="KW-0560">Oxidoreductase</keyword>
<sequence>MHTPGVMSSFYLSLFKSLLTLAFARLYKPQHVPKRDLTGQTAIVTGANSGIGLSIAVALAAQGADVHLACRNADRGAAAVEQVVARCGDKSTARVRCRILDVGDLSSVRAFCAQWEKDGGGNIDMLVHNAGIASPPTGSSPKTKEGLNIVYATNFLGSFLMTQLLESFLSPTARVVFTSSTGSYSATAHLLHENASGAVKAPRPGIVAQALAKAKTLLGIEGESSATAYGLSKAQQVLFAALLQRHFDAQESHLNGQAAGRTAHAFTPGFTSTPIFGKFEVTWQTWLTNPLFAVLKSTEQFIAVDTDEGAKSGAWLATHGDELGRRRQGGALWERMQKRTSIADVMDENRRLDEWKIWERDADIVWDLYSE</sequence>
<evidence type="ECO:0000256" key="2">
    <source>
        <dbReference type="ARBA" id="ARBA00023002"/>
    </source>
</evidence>
<keyword evidence="3" id="KW-0732">Signal</keyword>
<comment type="similarity">
    <text evidence="1">Belongs to the short-chain dehydrogenases/reductases (SDR) family.</text>
</comment>
<comment type="caution">
    <text evidence="4">The sequence shown here is derived from an EMBL/GenBank/DDBJ whole genome shotgun (WGS) entry which is preliminary data.</text>
</comment>
<dbReference type="GO" id="GO:0016491">
    <property type="term" value="F:oxidoreductase activity"/>
    <property type="evidence" value="ECO:0007669"/>
    <property type="project" value="UniProtKB-KW"/>
</dbReference>
<organism evidence="4 5">
    <name type="scientific">Curvularia kusanoi</name>
    <name type="common">Cochliobolus kusanoi</name>
    <dbReference type="NCBI Taxonomy" id="90978"/>
    <lineage>
        <taxon>Eukaryota</taxon>
        <taxon>Fungi</taxon>
        <taxon>Dikarya</taxon>
        <taxon>Ascomycota</taxon>
        <taxon>Pezizomycotina</taxon>
        <taxon>Dothideomycetes</taxon>
        <taxon>Pleosporomycetidae</taxon>
        <taxon>Pleosporales</taxon>
        <taxon>Pleosporineae</taxon>
        <taxon>Pleosporaceae</taxon>
        <taxon>Curvularia</taxon>
    </lineage>
</organism>
<protein>
    <recommendedName>
        <fullName evidence="6">NAD(P)-binding protein</fullName>
    </recommendedName>
</protein>
<evidence type="ECO:0008006" key="6">
    <source>
        <dbReference type="Google" id="ProtNLM"/>
    </source>
</evidence>
<dbReference type="OrthoDB" id="542013at2759"/>
<evidence type="ECO:0000313" key="4">
    <source>
        <dbReference type="EMBL" id="KAF2996851.1"/>
    </source>
</evidence>
<dbReference type="PANTHER" id="PTHR24320">
    <property type="entry name" value="RETINOL DEHYDROGENASE"/>
    <property type="match status" value="1"/>
</dbReference>
<evidence type="ECO:0000313" key="5">
    <source>
        <dbReference type="Proteomes" id="UP000801428"/>
    </source>
</evidence>
<dbReference type="InterPro" id="IPR036291">
    <property type="entry name" value="NAD(P)-bd_dom_sf"/>
</dbReference>
<evidence type="ECO:0000256" key="1">
    <source>
        <dbReference type="ARBA" id="ARBA00006484"/>
    </source>
</evidence>
<name>A0A9P4W8S0_CURKU</name>
<dbReference type="PANTHER" id="PTHR24320:SF152">
    <property type="entry name" value="SHORT-CHAIN DEHYDROGENASE_REDUCTASE FAMILY PROTEIN"/>
    <property type="match status" value="1"/>
</dbReference>
<dbReference type="Pfam" id="PF00106">
    <property type="entry name" value="adh_short"/>
    <property type="match status" value="1"/>
</dbReference>
<dbReference type="AlphaFoldDB" id="A0A9P4W8S0"/>
<reference evidence="4" key="1">
    <citation type="submission" date="2019-04" db="EMBL/GenBank/DDBJ databases">
        <title>Sequencing of skin fungus with MAO and IRED activity.</title>
        <authorList>
            <person name="Marsaioli A.J."/>
            <person name="Bonatto J.M.C."/>
            <person name="Reis Junior O."/>
        </authorList>
    </citation>
    <scope>NUCLEOTIDE SEQUENCE</scope>
    <source>
        <strain evidence="4">30M1</strain>
    </source>
</reference>
<dbReference type="Gene3D" id="3.40.50.720">
    <property type="entry name" value="NAD(P)-binding Rossmann-like Domain"/>
    <property type="match status" value="1"/>
</dbReference>
<dbReference type="SUPFAM" id="SSF51735">
    <property type="entry name" value="NAD(P)-binding Rossmann-fold domains"/>
    <property type="match status" value="1"/>
</dbReference>
<feature type="chain" id="PRO_5040123267" description="NAD(P)-binding protein" evidence="3">
    <location>
        <begin position="25"/>
        <end position="371"/>
    </location>
</feature>
<dbReference type="EMBL" id="SWKU01000025">
    <property type="protein sequence ID" value="KAF2996851.1"/>
    <property type="molecule type" value="Genomic_DNA"/>
</dbReference>
<proteinExistence type="inferred from homology"/>
<feature type="signal peptide" evidence="3">
    <location>
        <begin position="1"/>
        <end position="24"/>
    </location>
</feature>
<evidence type="ECO:0000256" key="3">
    <source>
        <dbReference type="SAM" id="SignalP"/>
    </source>
</evidence>
<accession>A0A9P4W8S0</accession>
<keyword evidence="5" id="KW-1185">Reference proteome</keyword>
<dbReference type="Proteomes" id="UP000801428">
    <property type="component" value="Unassembled WGS sequence"/>
</dbReference>
<gene>
    <name evidence="4" type="ORF">E8E13_003938</name>
</gene>